<dbReference type="Proteomes" id="UP001187531">
    <property type="component" value="Unassembled WGS sequence"/>
</dbReference>
<dbReference type="EMBL" id="JAVRJZ010000015">
    <property type="protein sequence ID" value="KAK2712097.1"/>
    <property type="molecule type" value="Genomic_DNA"/>
</dbReference>
<evidence type="ECO:0000313" key="2">
    <source>
        <dbReference type="EMBL" id="KAK2712097.1"/>
    </source>
</evidence>
<evidence type="ECO:0000256" key="1">
    <source>
        <dbReference type="SAM" id="MobiDB-lite"/>
    </source>
</evidence>
<name>A0AA88HWB8_ARTSF</name>
<evidence type="ECO:0000313" key="3">
    <source>
        <dbReference type="Proteomes" id="UP001187531"/>
    </source>
</evidence>
<feature type="region of interest" description="Disordered" evidence="1">
    <location>
        <begin position="1"/>
        <end position="52"/>
    </location>
</feature>
<comment type="caution">
    <text evidence="2">The sequence shown here is derived from an EMBL/GenBank/DDBJ whole genome shotgun (WGS) entry which is preliminary data.</text>
</comment>
<protein>
    <submittedName>
        <fullName evidence="2">Uncharacterized protein</fullName>
    </submittedName>
</protein>
<accession>A0AA88HWB8</accession>
<keyword evidence="3" id="KW-1185">Reference proteome</keyword>
<reference evidence="2" key="1">
    <citation type="submission" date="2023-07" db="EMBL/GenBank/DDBJ databases">
        <title>Chromosome-level genome assembly of Artemia franciscana.</title>
        <authorList>
            <person name="Jo E."/>
        </authorList>
    </citation>
    <scope>NUCLEOTIDE SEQUENCE</scope>
    <source>
        <tissue evidence="2">Whole body</tissue>
    </source>
</reference>
<proteinExistence type="predicted"/>
<dbReference type="AlphaFoldDB" id="A0AA88HWB8"/>
<organism evidence="2 3">
    <name type="scientific">Artemia franciscana</name>
    <name type="common">Brine shrimp</name>
    <name type="synonym">Artemia sanfranciscana</name>
    <dbReference type="NCBI Taxonomy" id="6661"/>
    <lineage>
        <taxon>Eukaryota</taxon>
        <taxon>Metazoa</taxon>
        <taxon>Ecdysozoa</taxon>
        <taxon>Arthropoda</taxon>
        <taxon>Crustacea</taxon>
        <taxon>Branchiopoda</taxon>
        <taxon>Anostraca</taxon>
        <taxon>Artemiidae</taxon>
        <taxon>Artemia</taxon>
    </lineage>
</organism>
<gene>
    <name evidence="2" type="ORF">QYM36_010951</name>
</gene>
<sequence length="126" mass="13803">MTRRNSVGKSKEDGVSEGVEAYEALFRGSGHTEKNEECPPTAEGHNATAEPSVIKSMYPSTLQVKVAPVSNKKEAHVTEVKEIWSKGTATEQDEMATADLLEILTRDEIKLAFKGKKKNLDPSITK</sequence>